<feature type="signal peptide" evidence="1">
    <location>
        <begin position="1"/>
        <end position="22"/>
    </location>
</feature>
<sequence>MLKRIVFLFLLITLFCMPNVQASGLNYVAIGDSVAAGQTPSREIGAGYTDMIAMSLYRAGVIDSYSKQLSIPGYTVKQVTKKVGSAAGQRVIQNSDIMTISAGANDLLPLFQYNSGSGTVMFNAITTALALDGVRENYKELLNKIYEVNPNIDVYAMGYYFPYPHVNAHYKGAVGEQLALLNEIIKQEAERAGAAFVPVAHYFGTDAVDYLPNPYDTHPAPAGYLAMANAFLDVYNPELPDIPDSVLGQLPEPVPFAE</sequence>
<feature type="domain" description="SGNH hydrolase-type esterase" evidence="2">
    <location>
        <begin position="29"/>
        <end position="224"/>
    </location>
</feature>
<name>A0A1V2A670_9BACI</name>
<dbReference type="AlphaFoldDB" id="A0A1V2A670"/>
<dbReference type="OrthoDB" id="1815486at2"/>
<dbReference type="EMBL" id="MSFI01000020">
    <property type="protein sequence ID" value="OMP66505.1"/>
    <property type="molecule type" value="Genomic_DNA"/>
</dbReference>
<comment type="caution">
    <text evidence="3">The sequence shown here is derived from an EMBL/GenBank/DDBJ whole genome shotgun (WGS) entry which is preliminary data.</text>
</comment>
<dbReference type="PANTHER" id="PTHR30383:SF5">
    <property type="entry name" value="SGNH HYDROLASE-TYPE ESTERASE DOMAIN-CONTAINING PROTEIN"/>
    <property type="match status" value="1"/>
</dbReference>
<evidence type="ECO:0000313" key="3">
    <source>
        <dbReference type="EMBL" id="OMP66505.1"/>
    </source>
</evidence>
<reference evidence="3 4" key="1">
    <citation type="submission" date="2016-12" db="EMBL/GenBank/DDBJ databases">
        <title>Domibacillus sp. SAB 38T whole genome sequencing.</title>
        <authorList>
            <person name="Verma A."/>
            <person name="Ojha A.K."/>
            <person name="Krishnamurthi S."/>
        </authorList>
    </citation>
    <scope>NUCLEOTIDE SEQUENCE [LARGE SCALE GENOMIC DNA]</scope>
    <source>
        <strain evidence="3 4">SAB 38</strain>
    </source>
</reference>
<gene>
    <name evidence="3" type="ORF">BTO28_12485</name>
</gene>
<organism evidence="3 4">
    <name type="scientific">Domibacillus epiphyticus</name>
    <dbReference type="NCBI Taxonomy" id="1714355"/>
    <lineage>
        <taxon>Bacteria</taxon>
        <taxon>Bacillati</taxon>
        <taxon>Bacillota</taxon>
        <taxon>Bacilli</taxon>
        <taxon>Bacillales</taxon>
        <taxon>Bacillaceae</taxon>
        <taxon>Domibacillus</taxon>
    </lineage>
</organism>
<evidence type="ECO:0000313" key="4">
    <source>
        <dbReference type="Proteomes" id="UP000188613"/>
    </source>
</evidence>
<evidence type="ECO:0000256" key="1">
    <source>
        <dbReference type="SAM" id="SignalP"/>
    </source>
</evidence>
<dbReference type="CDD" id="cd00229">
    <property type="entry name" value="SGNH_hydrolase"/>
    <property type="match status" value="1"/>
</dbReference>
<proteinExistence type="predicted"/>
<feature type="chain" id="PRO_5012030422" description="SGNH hydrolase-type esterase domain-containing protein" evidence="1">
    <location>
        <begin position="23"/>
        <end position="258"/>
    </location>
</feature>
<protein>
    <recommendedName>
        <fullName evidence="2">SGNH hydrolase-type esterase domain-containing protein</fullName>
    </recommendedName>
</protein>
<keyword evidence="1" id="KW-0732">Signal</keyword>
<dbReference type="InterPro" id="IPR036514">
    <property type="entry name" value="SGNH_hydro_sf"/>
</dbReference>
<dbReference type="STRING" id="1714355.BTO28_12485"/>
<accession>A0A1V2A670</accession>
<dbReference type="SUPFAM" id="SSF52266">
    <property type="entry name" value="SGNH hydrolase"/>
    <property type="match status" value="1"/>
</dbReference>
<dbReference type="RefSeq" id="WP_076766739.1">
    <property type="nucleotide sequence ID" value="NZ_MSFI01000020.1"/>
</dbReference>
<dbReference type="Gene3D" id="3.40.50.1110">
    <property type="entry name" value="SGNH hydrolase"/>
    <property type="match status" value="1"/>
</dbReference>
<dbReference type="GO" id="GO:0004622">
    <property type="term" value="F:phosphatidylcholine lysophospholipase activity"/>
    <property type="evidence" value="ECO:0007669"/>
    <property type="project" value="TreeGrafter"/>
</dbReference>
<dbReference type="InterPro" id="IPR051532">
    <property type="entry name" value="Ester_Hydrolysis_Enzymes"/>
</dbReference>
<keyword evidence="4" id="KW-1185">Reference proteome</keyword>
<dbReference type="PANTHER" id="PTHR30383">
    <property type="entry name" value="THIOESTERASE 1/PROTEASE 1/LYSOPHOSPHOLIPASE L1"/>
    <property type="match status" value="1"/>
</dbReference>
<dbReference type="InterPro" id="IPR013830">
    <property type="entry name" value="SGNH_hydro"/>
</dbReference>
<dbReference type="Pfam" id="PF13472">
    <property type="entry name" value="Lipase_GDSL_2"/>
    <property type="match status" value="1"/>
</dbReference>
<dbReference type="Proteomes" id="UP000188613">
    <property type="component" value="Unassembled WGS sequence"/>
</dbReference>
<evidence type="ECO:0000259" key="2">
    <source>
        <dbReference type="Pfam" id="PF13472"/>
    </source>
</evidence>